<name>K0RC53_THAOC</name>
<evidence type="ECO:0000313" key="2">
    <source>
        <dbReference type="Proteomes" id="UP000266841"/>
    </source>
</evidence>
<feature type="non-terminal residue" evidence="1">
    <location>
        <position position="1"/>
    </location>
</feature>
<organism evidence="1 2">
    <name type="scientific">Thalassiosira oceanica</name>
    <name type="common">Marine diatom</name>
    <dbReference type="NCBI Taxonomy" id="159749"/>
    <lineage>
        <taxon>Eukaryota</taxon>
        <taxon>Sar</taxon>
        <taxon>Stramenopiles</taxon>
        <taxon>Ochrophyta</taxon>
        <taxon>Bacillariophyta</taxon>
        <taxon>Coscinodiscophyceae</taxon>
        <taxon>Thalassiosirophycidae</taxon>
        <taxon>Thalassiosirales</taxon>
        <taxon>Thalassiosiraceae</taxon>
        <taxon>Thalassiosira</taxon>
    </lineage>
</organism>
<keyword evidence="2" id="KW-1185">Reference proteome</keyword>
<proteinExistence type="predicted"/>
<dbReference type="AlphaFoldDB" id="K0RC53"/>
<gene>
    <name evidence="1" type="ORF">THAOC_30133</name>
</gene>
<sequence length="293" mass="32500">SFTPVKAITVPGGKALGSLDPNVLNSSEEDALTGVGGKGCPIKLKVMRVDGGLVVMQSYDKDRKVTIEHDDSVDKQFPNERGLSVKQSEFIIANIGKGNAEQLAKEMSKSSCDFPTSPFQKSETDKFVDSIKRFIQNNKMKYFSDSKTRTVGDMPQTVLVETLNLLSDNLNRASASSPVGNSNHPYYSTDQFKDYTYPNIRVKSHDIGLVEGDFTHILFTPADAHERCKAASKMYEGGHIQAEIDFFHPKDHVPFQVGQVGVTDCNHKYWPLMYIVSPSENKDACKKIAVRIN</sequence>
<dbReference type="EMBL" id="AGNL01042997">
    <property type="protein sequence ID" value="EJK50770.1"/>
    <property type="molecule type" value="Genomic_DNA"/>
</dbReference>
<dbReference type="Proteomes" id="UP000266841">
    <property type="component" value="Unassembled WGS sequence"/>
</dbReference>
<comment type="caution">
    <text evidence="1">The sequence shown here is derived from an EMBL/GenBank/DDBJ whole genome shotgun (WGS) entry which is preliminary data.</text>
</comment>
<reference evidence="1 2" key="1">
    <citation type="journal article" date="2012" name="Genome Biol.">
        <title>Genome and low-iron response of an oceanic diatom adapted to chronic iron limitation.</title>
        <authorList>
            <person name="Lommer M."/>
            <person name="Specht M."/>
            <person name="Roy A.S."/>
            <person name="Kraemer L."/>
            <person name="Andreson R."/>
            <person name="Gutowska M.A."/>
            <person name="Wolf J."/>
            <person name="Bergner S.V."/>
            <person name="Schilhabel M.B."/>
            <person name="Klostermeier U.C."/>
            <person name="Beiko R.G."/>
            <person name="Rosenstiel P."/>
            <person name="Hippler M."/>
            <person name="Laroche J."/>
        </authorList>
    </citation>
    <scope>NUCLEOTIDE SEQUENCE [LARGE SCALE GENOMIC DNA]</scope>
    <source>
        <strain evidence="1 2">CCMP1005</strain>
    </source>
</reference>
<accession>K0RC53</accession>
<evidence type="ECO:0000313" key="1">
    <source>
        <dbReference type="EMBL" id="EJK50770.1"/>
    </source>
</evidence>
<protein>
    <submittedName>
        <fullName evidence="1">Uncharacterized protein</fullName>
    </submittedName>
</protein>